<evidence type="ECO:0008006" key="4">
    <source>
        <dbReference type="Google" id="ProtNLM"/>
    </source>
</evidence>
<feature type="chain" id="PRO_5021317063" description="Secreted protein" evidence="1">
    <location>
        <begin position="36"/>
        <end position="120"/>
    </location>
</feature>
<dbReference type="AlphaFoldDB" id="A0A4Y2CGZ4"/>
<proteinExistence type="predicted"/>
<keyword evidence="3" id="KW-1185">Reference proteome</keyword>
<reference evidence="2 3" key="1">
    <citation type="journal article" date="2019" name="Sci. Rep.">
        <title>Orb-weaving spider Araneus ventricosus genome elucidates the spidroin gene catalogue.</title>
        <authorList>
            <person name="Kono N."/>
            <person name="Nakamura H."/>
            <person name="Ohtoshi R."/>
            <person name="Moran D.A.P."/>
            <person name="Shinohara A."/>
            <person name="Yoshida Y."/>
            <person name="Fujiwara M."/>
            <person name="Mori M."/>
            <person name="Tomita M."/>
            <person name="Arakawa K."/>
        </authorList>
    </citation>
    <scope>NUCLEOTIDE SEQUENCE [LARGE SCALE GENOMIC DNA]</scope>
</reference>
<name>A0A4Y2CGZ4_ARAVE</name>
<feature type="signal peptide" evidence="1">
    <location>
        <begin position="1"/>
        <end position="35"/>
    </location>
</feature>
<protein>
    <recommendedName>
        <fullName evidence="4">Secreted protein</fullName>
    </recommendedName>
</protein>
<evidence type="ECO:0000256" key="1">
    <source>
        <dbReference type="SAM" id="SignalP"/>
    </source>
</evidence>
<dbReference type="EMBL" id="BGPR01000194">
    <property type="protein sequence ID" value="GBM03681.1"/>
    <property type="molecule type" value="Genomic_DNA"/>
</dbReference>
<gene>
    <name evidence="2" type="ORF">AVEN_134909_1</name>
</gene>
<dbReference type="Proteomes" id="UP000499080">
    <property type="component" value="Unassembled WGS sequence"/>
</dbReference>
<evidence type="ECO:0000313" key="2">
    <source>
        <dbReference type="EMBL" id="GBM03681.1"/>
    </source>
</evidence>
<keyword evidence="1" id="KW-0732">Signal</keyword>
<sequence length="120" mass="13545">MGAGLLTNRTPPPRVLGNRFLIRLLLIFVFEVGNSYQNHPALARSRTVHLRSVASISSSAEARILMTITGHRPTPPVGSTHYHRQRTSPNHCCTHQEARPHLFIRRLLTHVPSGIKKFRL</sequence>
<evidence type="ECO:0000313" key="3">
    <source>
        <dbReference type="Proteomes" id="UP000499080"/>
    </source>
</evidence>
<comment type="caution">
    <text evidence="2">The sequence shown here is derived from an EMBL/GenBank/DDBJ whole genome shotgun (WGS) entry which is preliminary data.</text>
</comment>
<organism evidence="2 3">
    <name type="scientific">Araneus ventricosus</name>
    <name type="common">Orbweaver spider</name>
    <name type="synonym">Epeira ventricosa</name>
    <dbReference type="NCBI Taxonomy" id="182803"/>
    <lineage>
        <taxon>Eukaryota</taxon>
        <taxon>Metazoa</taxon>
        <taxon>Ecdysozoa</taxon>
        <taxon>Arthropoda</taxon>
        <taxon>Chelicerata</taxon>
        <taxon>Arachnida</taxon>
        <taxon>Araneae</taxon>
        <taxon>Araneomorphae</taxon>
        <taxon>Entelegynae</taxon>
        <taxon>Araneoidea</taxon>
        <taxon>Araneidae</taxon>
        <taxon>Araneus</taxon>
    </lineage>
</organism>
<accession>A0A4Y2CGZ4</accession>